<dbReference type="Proteomes" id="UP000298061">
    <property type="component" value="Unassembled WGS sequence"/>
</dbReference>
<reference evidence="1 2" key="1">
    <citation type="submission" date="2019-02" db="EMBL/GenBank/DDBJ databases">
        <title>Genome sequencing of the rare red list fungi Hericium alpestre (H. flagellum).</title>
        <authorList>
            <person name="Buettner E."/>
            <person name="Kellner H."/>
        </authorList>
    </citation>
    <scope>NUCLEOTIDE SEQUENCE [LARGE SCALE GENOMIC DNA]</scope>
    <source>
        <strain evidence="1 2">DSM 108284</strain>
    </source>
</reference>
<name>A0A4Y9ZWV1_9AGAM</name>
<dbReference type="AlphaFoldDB" id="A0A4Y9ZWV1"/>
<keyword evidence="2" id="KW-1185">Reference proteome</keyword>
<proteinExistence type="predicted"/>
<gene>
    <name evidence="1" type="ORF">EWM64_g4959</name>
</gene>
<dbReference type="OrthoDB" id="245150at2759"/>
<dbReference type="Gene3D" id="1.10.10.10">
    <property type="entry name" value="Winged helix-like DNA-binding domain superfamily/Winged helix DNA-binding domain"/>
    <property type="match status" value="1"/>
</dbReference>
<dbReference type="STRING" id="135208.A0A4Y9ZWV1"/>
<dbReference type="SUPFAM" id="SSF46785">
    <property type="entry name" value="Winged helix' DNA-binding domain"/>
    <property type="match status" value="1"/>
</dbReference>
<dbReference type="GO" id="GO:0071985">
    <property type="term" value="P:multivesicular body sorting pathway"/>
    <property type="evidence" value="ECO:0007669"/>
    <property type="project" value="InterPro"/>
</dbReference>
<evidence type="ECO:0000313" key="2">
    <source>
        <dbReference type="Proteomes" id="UP000298061"/>
    </source>
</evidence>
<organism evidence="1 2">
    <name type="scientific">Hericium alpestre</name>
    <dbReference type="NCBI Taxonomy" id="135208"/>
    <lineage>
        <taxon>Eukaryota</taxon>
        <taxon>Fungi</taxon>
        <taxon>Dikarya</taxon>
        <taxon>Basidiomycota</taxon>
        <taxon>Agaricomycotina</taxon>
        <taxon>Agaricomycetes</taxon>
        <taxon>Russulales</taxon>
        <taxon>Hericiaceae</taxon>
        <taxon>Hericium</taxon>
    </lineage>
</organism>
<dbReference type="GO" id="GO:0000814">
    <property type="term" value="C:ESCRT II complex"/>
    <property type="evidence" value="ECO:0007669"/>
    <property type="project" value="InterPro"/>
</dbReference>
<evidence type="ECO:0000313" key="1">
    <source>
        <dbReference type="EMBL" id="TFY79055.1"/>
    </source>
</evidence>
<accession>A0A4Y9ZWV1</accession>
<comment type="caution">
    <text evidence="1">The sequence shown here is derived from an EMBL/GenBank/DDBJ whole genome shotgun (WGS) entry which is preliminary data.</text>
</comment>
<sequence length="82" mass="9127">MLHWRLPEEWAEVLHEWAMTTGQVNTILTFHEITEPAVPSPLAAIPVPLPKNAILILGKTGRVQLISVADGEGMRFFPRSAK</sequence>
<dbReference type="InterPro" id="IPR008570">
    <property type="entry name" value="ESCRT-II_cplx_Vps25-sub"/>
</dbReference>
<protein>
    <submittedName>
        <fullName evidence="1">Uncharacterized protein</fullName>
    </submittedName>
</protein>
<dbReference type="Pfam" id="PF05871">
    <property type="entry name" value="ESCRT-II"/>
    <property type="match status" value="1"/>
</dbReference>
<dbReference type="InterPro" id="IPR036388">
    <property type="entry name" value="WH-like_DNA-bd_sf"/>
</dbReference>
<dbReference type="InterPro" id="IPR036390">
    <property type="entry name" value="WH_DNA-bd_sf"/>
</dbReference>
<dbReference type="EMBL" id="SFCI01000569">
    <property type="protein sequence ID" value="TFY79055.1"/>
    <property type="molecule type" value="Genomic_DNA"/>
</dbReference>